<accession>A0ABU4AYA0</accession>
<organism evidence="2 3">
    <name type="scientific">Rhodococcus cercidiphylli</name>
    <dbReference type="NCBI Taxonomy" id="489916"/>
    <lineage>
        <taxon>Bacteria</taxon>
        <taxon>Bacillati</taxon>
        <taxon>Actinomycetota</taxon>
        <taxon>Actinomycetes</taxon>
        <taxon>Mycobacteriales</taxon>
        <taxon>Nocardiaceae</taxon>
        <taxon>Rhodococcus</taxon>
    </lineage>
</organism>
<sequence length="103" mass="10094">MATNDTRRSIATSALAAGGLLGGFAVARQSHNRQLGGAVLAAAGVACTTRWQKSSGSARAGALLGTYLVAFGASHPLAKKIGAWPAVVTVAAATAAASMAVSK</sequence>
<reference evidence="2 3" key="1">
    <citation type="submission" date="2023-10" db="EMBL/GenBank/DDBJ databases">
        <title>Development of a sustainable strategy for remediation of hydrocarbon-contaminated territories based on the waste exchange concept.</title>
        <authorList>
            <person name="Krivoruchko A."/>
        </authorList>
    </citation>
    <scope>NUCLEOTIDE SEQUENCE [LARGE SCALE GENOMIC DNA]</scope>
    <source>
        <strain evidence="2 3">IEGM 1322</strain>
    </source>
</reference>
<dbReference type="RefSeq" id="WP_317548428.1">
    <property type="nucleotide sequence ID" value="NZ_JAWLKE010000004.1"/>
</dbReference>
<protein>
    <submittedName>
        <fullName evidence="2">Uncharacterized protein</fullName>
    </submittedName>
</protein>
<evidence type="ECO:0000256" key="1">
    <source>
        <dbReference type="SAM" id="Phobius"/>
    </source>
</evidence>
<dbReference type="Proteomes" id="UP001185899">
    <property type="component" value="Unassembled WGS sequence"/>
</dbReference>
<gene>
    <name evidence="2" type="ORF">R3P95_11525</name>
</gene>
<comment type="caution">
    <text evidence="2">The sequence shown here is derived from an EMBL/GenBank/DDBJ whole genome shotgun (WGS) entry which is preliminary data.</text>
</comment>
<proteinExistence type="predicted"/>
<dbReference type="EMBL" id="JAWLKE010000004">
    <property type="protein sequence ID" value="MDV6231181.1"/>
    <property type="molecule type" value="Genomic_DNA"/>
</dbReference>
<keyword evidence="1" id="KW-0472">Membrane</keyword>
<keyword evidence="3" id="KW-1185">Reference proteome</keyword>
<keyword evidence="1" id="KW-1133">Transmembrane helix</keyword>
<evidence type="ECO:0000313" key="3">
    <source>
        <dbReference type="Proteomes" id="UP001185899"/>
    </source>
</evidence>
<keyword evidence="1" id="KW-0812">Transmembrane</keyword>
<evidence type="ECO:0000313" key="2">
    <source>
        <dbReference type="EMBL" id="MDV6231181.1"/>
    </source>
</evidence>
<feature type="transmembrane region" description="Helical" evidence="1">
    <location>
        <begin position="83"/>
        <end position="101"/>
    </location>
</feature>
<name>A0ABU4AYA0_9NOCA</name>
<feature type="transmembrane region" description="Helical" evidence="1">
    <location>
        <begin position="58"/>
        <end position="77"/>
    </location>
</feature>